<feature type="compositionally biased region" description="Basic and acidic residues" evidence="1">
    <location>
        <begin position="13"/>
        <end position="32"/>
    </location>
</feature>
<feature type="region of interest" description="Disordered" evidence="1">
    <location>
        <begin position="1"/>
        <end position="46"/>
    </location>
</feature>
<reference evidence="3" key="1">
    <citation type="submission" date="2023-02" db="EMBL/GenBank/DDBJ databases">
        <title>Identification and recombinant expression of a fungal hydrolase from Papiliotrema laurentii that hydrolyzes apple cutin and clears colloidal polyester polyurethane.</title>
        <authorList>
            <consortium name="DOE Joint Genome Institute"/>
            <person name="Roman V.A."/>
            <person name="Bojanowski C."/>
            <person name="Crable B.R."/>
            <person name="Wagner D.N."/>
            <person name="Hung C.S."/>
            <person name="Nadeau L.J."/>
            <person name="Schratz L."/>
            <person name="Haridas S."/>
            <person name="Pangilinan J."/>
            <person name="Lipzen A."/>
            <person name="Na H."/>
            <person name="Yan M."/>
            <person name="Ng V."/>
            <person name="Grigoriev I.V."/>
            <person name="Spatafora J.W."/>
            <person name="Barlow D."/>
            <person name="Biffinger J."/>
            <person name="Kelley-Loughnane N."/>
            <person name="Varaljay V.A."/>
            <person name="Crookes-Goodson W.J."/>
        </authorList>
    </citation>
    <scope>NUCLEOTIDE SEQUENCE</scope>
    <source>
        <strain evidence="3">5307AH</strain>
    </source>
</reference>
<gene>
    <name evidence="3" type="ORF">DB88DRAFT_486896</name>
</gene>
<keyword evidence="2" id="KW-0472">Membrane</keyword>
<dbReference type="Proteomes" id="UP001182556">
    <property type="component" value="Unassembled WGS sequence"/>
</dbReference>
<evidence type="ECO:0000313" key="4">
    <source>
        <dbReference type="Proteomes" id="UP001182556"/>
    </source>
</evidence>
<keyword evidence="2" id="KW-1133">Transmembrane helix</keyword>
<proteinExistence type="predicted"/>
<keyword evidence="2" id="KW-0812">Transmembrane</keyword>
<accession>A0AAD9FR98</accession>
<protein>
    <submittedName>
        <fullName evidence="3">Uncharacterized protein</fullName>
    </submittedName>
</protein>
<evidence type="ECO:0000313" key="3">
    <source>
        <dbReference type="EMBL" id="KAK1924794.1"/>
    </source>
</evidence>
<sequence length="129" mass="14454">MTRRSPSGSARPLDLRSRLIHRPQDSKRRGGAEKGAISGVYSDPTTRDTPLIDHFTARRTEIRRDTPGFSRNVLSLWPYGILMVLAGILALPVLWSIWARLRGGEFTCIVCLVLLSTWIHLHAYVSCVA</sequence>
<dbReference type="EMBL" id="JAODAN010000004">
    <property type="protein sequence ID" value="KAK1924794.1"/>
    <property type="molecule type" value="Genomic_DNA"/>
</dbReference>
<organism evidence="3 4">
    <name type="scientific">Papiliotrema laurentii</name>
    <name type="common">Cryptococcus laurentii</name>
    <dbReference type="NCBI Taxonomy" id="5418"/>
    <lineage>
        <taxon>Eukaryota</taxon>
        <taxon>Fungi</taxon>
        <taxon>Dikarya</taxon>
        <taxon>Basidiomycota</taxon>
        <taxon>Agaricomycotina</taxon>
        <taxon>Tremellomycetes</taxon>
        <taxon>Tremellales</taxon>
        <taxon>Rhynchogastremaceae</taxon>
        <taxon>Papiliotrema</taxon>
    </lineage>
</organism>
<feature type="transmembrane region" description="Helical" evidence="2">
    <location>
        <begin position="106"/>
        <end position="125"/>
    </location>
</feature>
<dbReference type="AlphaFoldDB" id="A0AAD9FR98"/>
<evidence type="ECO:0000256" key="2">
    <source>
        <dbReference type="SAM" id="Phobius"/>
    </source>
</evidence>
<evidence type="ECO:0000256" key="1">
    <source>
        <dbReference type="SAM" id="MobiDB-lite"/>
    </source>
</evidence>
<comment type="caution">
    <text evidence="3">The sequence shown here is derived from an EMBL/GenBank/DDBJ whole genome shotgun (WGS) entry which is preliminary data.</text>
</comment>
<keyword evidence="4" id="KW-1185">Reference proteome</keyword>
<feature type="transmembrane region" description="Helical" evidence="2">
    <location>
        <begin position="76"/>
        <end position="99"/>
    </location>
</feature>
<name>A0AAD9FR98_PAPLA</name>